<keyword evidence="2" id="KW-1185">Reference proteome</keyword>
<evidence type="ECO:0000313" key="1">
    <source>
        <dbReference type="EMBL" id="PXW90455.1"/>
    </source>
</evidence>
<proteinExistence type="predicted"/>
<dbReference type="GO" id="GO:0046983">
    <property type="term" value="F:protein dimerization activity"/>
    <property type="evidence" value="ECO:0007669"/>
    <property type="project" value="InterPro"/>
</dbReference>
<gene>
    <name evidence="1" type="ORF">DFR56_101367</name>
</gene>
<dbReference type="InterPro" id="IPR037208">
    <property type="entry name" value="Spo0E-like_sf"/>
</dbReference>
<dbReference type="Gene3D" id="4.10.280.10">
    <property type="entry name" value="Helix-loop-helix DNA-binding domain"/>
    <property type="match status" value="1"/>
</dbReference>
<dbReference type="EMBL" id="QJJQ01000001">
    <property type="protein sequence ID" value="PXW90455.1"/>
    <property type="molecule type" value="Genomic_DNA"/>
</dbReference>
<sequence length="52" mass="6249">MSKKELCVKIKFLKTRMIKTSNEKGMNHHLTIQISQKLDRLINEYMKLTQKK</sequence>
<dbReference type="OrthoDB" id="2900007at2"/>
<name>A0A2V3WE14_9BACI</name>
<protein>
    <submittedName>
        <fullName evidence="1">Spo0E like sporulation regulatory protein</fullName>
    </submittedName>
</protein>
<evidence type="ECO:0000313" key="2">
    <source>
        <dbReference type="Proteomes" id="UP000247978"/>
    </source>
</evidence>
<comment type="caution">
    <text evidence="1">The sequence shown here is derived from an EMBL/GenBank/DDBJ whole genome shotgun (WGS) entry which is preliminary data.</text>
</comment>
<dbReference type="AlphaFoldDB" id="A0A2V3WE14"/>
<accession>A0A2V3WE14</accession>
<dbReference type="RefSeq" id="WP_110393714.1">
    <property type="nucleotide sequence ID" value="NZ_JBHUHB010000001.1"/>
</dbReference>
<organism evidence="1 2">
    <name type="scientific">Pseudogracilibacillus auburnensis</name>
    <dbReference type="NCBI Taxonomy" id="1494959"/>
    <lineage>
        <taxon>Bacteria</taxon>
        <taxon>Bacillati</taxon>
        <taxon>Bacillota</taxon>
        <taxon>Bacilli</taxon>
        <taxon>Bacillales</taxon>
        <taxon>Bacillaceae</taxon>
        <taxon>Pseudogracilibacillus</taxon>
    </lineage>
</organism>
<dbReference type="InterPro" id="IPR036638">
    <property type="entry name" value="HLH_DNA-bd_sf"/>
</dbReference>
<dbReference type="Pfam" id="PF09388">
    <property type="entry name" value="SpoOE-like"/>
    <property type="match status" value="1"/>
</dbReference>
<reference evidence="1 2" key="1">
    <citation type="submission" date="2018-05" db="EMBL/GenBank/DDBJ databases">
        <title>Genomic Encyclopedia of Type Strains, Phase IV (KMG-IV): sequencing the most valuable type-strain genomes for metagenomic binning, comparative biology and taxonomic classification.</title>
        <authorList>
            <person name="Goeker M."/>
        </authorList>
    </citation>
    <scope>NUCLEOTIDE SEQUENCE [LARGE SCALE GENOMIC DNA]</scope>
    <source>
        <strain evidence="1 2">DSM 28556</strain>
    </source>
</reference>
<dbReference type="SUPFAM" id="SSF140500">
    <property type="entry name" value="BAS1536-like"/>
    <property type="match status" value="1"/>
</dbReference>
<dbReference type="Proteomes" id="UP000247978">
    <property type="component" value="Unassembled WGS sequence"/>
</dbReference>
<dbReference type="InterPro" id="IPR018540">
    <property type="entry name" value="Spo0E-like"/>
</dbReference>
<dbReference type="GO" id="GO:0043937">
    <property type="term" value="P:regulation of sporulation"/>
    <property type="evidence" value="ECO:0007669"/>
    <property type="project" value="InterPro"/>
</dbReference>